<dbReference type="Gene3D" id="3.40.50.1820">
    <property type="entry name" value="alpha/beta hydrolase"/>
    <property type="match status" value="1"/>
</dbReference>
<feature type="signal peptide" evidence="1">
    <location>
        <begin position="1"/>
        <end position="20"/>
    </location>
</feature>
<dbReference type="PANTHER" id="PTHR37946:SF1">
    <property type="entry name" value="SLL1969 PROTEIN"/>
    <property type="match status" value="1"/>
</dbReference>
<dbReference type="Pfam" id="PF00561">
    <property type="entry name" value="Abhydrolase_1"/>
    <property type="match status" value="1"/>
</dbReference>
<dbReference type="EMBL" id="RCNT01000001">
    <property type="protein sequence ID" value="RMA44096.1"/>
    <property type="molecule type" value="Genomic_DNA"/>
</dbReference>
<protein>
    <submittedName>
        <fullName evidence="3">Alpha/beta hydrolase</fullName>
    </submittedName>
</protein>
<organism evidence="3 4">
    <name type="scientific">Rhodophyticola porphyridii</name>
    <dbReference type="NCBI Taxonomy" id="1852017"/>
    <lineage>
        <taxon>Bacteria</taxon>
        <taxon>Pseudomonadati</taxon>
        <taxon>Pseudomonadota</taxon>
        <taxon>Alphaproteobacteria</taxon>
        <taxon>Rhodobacterales</taxon>
        <taxon>Roseobacteraceae</taxon>
        <taxon>Rhodophyticola</taxon>
    </lineage>
</organism>
<dbReference type="OrthoDB" id="556502at2"/>
<proteinExistence type="predicted"/>
<name>A0A3L9YDL8_9RHOB</name>
<evidence type="ECO:0000313" key="3">
    <source>
        <dbReference type="EMBL" id="RMA44096.1"/>
    </source>
</evidence>
<dbReference type="SUPFAM" id="SSF53474">
    <property type="entry name" value="alpha/beta-Hydrolases"/>
    <property type="match status" value="1"/>
</dbReference>
<dbReference type="RefSeq" id="WP_121896685.1">
    <property type="nucleotide sequence ID" value="NZ_RCNT01000001.1"/>
</dbReference>
<comment type="caution">
    <text evidence="3">The sequence shown here is derived from an EMBL/GenBank/DDBJ whole genome shotgun (WGS) entry which is preliminary data.</text>
</comment>
<accession>A0A3L9YDL8</accession>
<dbReference type="PANTHER" id="PTHR37946">
    <property type="entry name" value="SLL1969 PROTEIN"/>
    <property type="match status" value="1"/>
</dbReference>
<keyword evidence="4" id="KW-1185">Reference proteome</keyword>
<sequence length="242" mass="25918">MRVLVALLVLFFLSAVPARAECVVLLHGLARGAASLAVMEEALEAAGYQVVNQSYPSTRASISELAPVTILPAMARCGAEKVHFVTHSMGGILVRYWLSRHRPVRLGRVVMLAPPNSGSELVDVLGALEPFEWLNGPSGMQLGTGEDALPNRLPSVDFELGVIAGDRTLNPVYSALIEGADDGKVAVASTRVAGMNDHIVLPVTHTFMMNNPLVIAEVITFLETGAFDHDMDIFDAIEGFVE</sequence>
<evidence type="ECO:0000313" key="4">
    <source>
        <dbReference type="Proteomes" id="UP000281343"/>
    </source>
</evidence>
<dbReference type="GO" id="GO:0016787">
    <property type="term" value="F:hydrolase activity"/>
    <property type="evidence" value="ECO:0007669"/>
    <property type="project" value="UniProtKB-KW"/>
</dbReference>
<evidence type="ECO:0000259" key="2">
    <source>
        <dbReference type="Pfam" id="PF00561"/>
    </source>
</evidence>
<feature type="chain" id="PRO_5018316195" evidence="1">
    <location>
        <begin position="21"/>
        <end position="242"/>
    </location>
</feature>
<keyword evidence="1" id="KW-0732">Signal</keyword>
<keyword evidence="3" id="KW-0378">Hydrolase</keyword>
<evidence type="ECO:0000256" key="1">
    <source>
        <dbReference type="SAM" id="SignalP"/>
    </source>
</evidence>
<dbReference type="Proteomes" id="UP000281343">
    <property type="component" value="Unassembled WGS sequence"/>
</dbReference>
<dbReference type="InterPro" id="IPR029058">
    <property type="entry name" value="AB_hydrolase_fold"/>
</dbReference>
<gene>
    <name evidence="3" type="ORF">D9R08_04120</name>
</gene>
<dbReference type="InterPro" id="IPR000073">
    <property type="entry name" value="AB_hydrolase_1"/>
</dbReference>
<reference evidence="3 4" key="1">
    <citation type="submission" date="2018-10" db="EMBL/GenBank/DDBJ databases">
        <authorList>
            <person name="Jung H.S."/>
            <person name="Jeon C.O."/>
        </authorList>
    </citation>
    <scope>NUCLEOTIDE SEQUENCE [LARGE SCALE GENOMIC DNA]</scope>
    <source>
        <strain evidence="3 4">MA-7-27</strain>
    </source>
</reference>
<feature type="domain" description="AB hydrolase-1" evidence="2">
    <location>
        <begin position="74"/>
        <end position="130"/>
    </location>
</feature>
<dbReference type="AlphaFoldDB" id="A0A3L9YDL8"/>